<dbReference type="PANTHER" id="PTHR43394">
    <property type="entry name" value="ATP-DEPENDENT PERMEASE MDL1, MITOCHONDRIAL"/>
    <property type="match status" value="1"/>
</dbReference>
<feature type="coiled-coil region" evidence="7">
    <location>
        <begin position="999"/>
        <end position="1070"/>
    </location>
</feature>
<protein>
    <submittedName>
        <fullName evidence="11">Uncharacterized protein</fullName>
    </submittedName>
</protein>
<organism evidence="11 12">
    <name type="scientific">Effrenium voratum</name>
    <dbReference type="NCBI Taxonomy" id="2562239"/>
    <lineage>
        <taxon>Eukaryota</taxon>
        <taxon>Sar</taxon>
        <taxon>Alveolata</taxon>
        <taxon>Dinophyceae</taxon>
        <taxon>Suessiales</taxon>
        <taxon>Symbiodiniaceae</taxon>
        <taxon>Effrenium</taxon>
    </lineage>
</organism>
<evidence type="ECO:0000256" key="7">
    <source>
        <dbReference type="SAM" id="Coils"/>
    </source>
</evidence>
<feature type="coiled-coil region" evidence="7">
    <location>
        <begin position="223"/>
        <end position="250"/>
    </location>
</feature>
<dbReference type="FunFam" id="3.40.50.300:FF:001797">
    <property type="entry name" value="ABC transporter, putative"/>
    <property type="match status" value="1"/>
</dbReference>
<evidence type="ECO:0000313" key="12">
    <source>
        <dbReference type="Proteomes" id="UP001178507"/>
    </source>
</evidence>
<keyword evidence="7" id="KW-0175">Coiled coil</keyword>
<dbReference type="EMBL" id="CAUJNA010000158">
    <property type="protein sequence ID" value="CAJ1372826.1"/>
    <property type="molecule type" value="Genomic_DNA"/>
</dbReference>
<dbReference type="GO" id="GO:0016020">
    <property type="term" value="C:membrane"/>
    <property type="evidence" value="ECO:0007669"/>
    <property type="project" value="UniProtKB-SubCell"/>
</dbReference>
<dbReference type="PANTHER" id="PTHR43394:SF1">
    <property type="entry name" value="ATP-BINDING CASSETTE SUB-FAMILY B MEMBER 10, MITOCHONDRIAL"/>
    <property type="match status" value="1"/>
</dbReference>
<dbReference type="SUPFAM" id="SSF52540">
    <property type="entry name" value="P-loop containing nucleoside triphosphate hydrolases"/>
    <property type="match status" value="1"/>
</dbReference>
<dbReference type="InterPro" id="IPR003439">
    <property type="entry name" value="ABC_transporter-like_ATP-bd"/>
</dbReference>
<keyword evidence="12" id="KW-1185">Reference proteome</keyword>
<gene>
    <name evidence="11" type="ORF">EVOR1521_LOCUS2817</name>
</gene>
<name>A0AA36MIE7_9DINO</name>
<evidence type="ECO:0000259" key="10">
    <source>
        <dbReference type="PROSITE" id="PS50929"/>
    </source>
</evidence>
<proteinExistence type="predicted"/>
<dbReference type="InterPro" id="IPR011527">
    <property type="entry name" value="ABC1_TM_dom"/>
</dbReference>
<comment type="caution">
    <text evidence="11">The sequence shown here is derived from an EMBL/GenBank/DDBJ whole genome shotgun (WGS) entry which is preliminary data.</text>
</comment>
<dbReference type="GO" id="GO:0005524">
    <property type="term" value="F:ATP binding"/>
    <property type="evidence" value="ECO:0007669"/>
    <property type="project" value="UniProtKB-KW"/>
</dbReference>
<dbReference type="InterPro" id="IPR027417">
    <property type="entry name" value="P-loop_NTPase"/>
</dbReference>
<reference evidence="11" key="1">
    <citation type="submission" date="2023-08" db="EMBL/GenBank/DDBJ databases">
        <authorList>
            <person name="Chen Y."/>
            <person name="Shah S."/>
            <person name="Dougan E. K."/>
            <person name="Thang M."/>
            <person name="Chan C."/>
        </authorList>
    </citation>
    <scope>NUCLEOTIDE SEQUENCE</scope>
</reference>
<dbReference type="GO" id="GO:0015421">
    <property type="term" value="F:ABC-type oligopeptide transporter activity"/>
    <property type="evidence" value="ECO:0007669"/>
    <property type="project" value="TreeGrafter"/>
</dbReference>
<dbReference type="Gene3D" id="1.20.1560.10">
    <property type="entry name" value="ABC transporter type 1, transmembrane domain"/>
    <property type="match status" value="1"/>
</dbReference>
<accession>A0AA36MIE7</accession>
<dbReference type="InterPro" id="IPR017871">
    <property type="entry name" value="ABC_transporter-like_CS"/>
</dbReference>
<dbReference type="CDD" id="cd07346">
    <property type="entry name" value="ABC_6TM_exporters"/>
    <property type="match status" value="1"/>
</dbReference>
<dbReference type="Proteomes" id="UP001178507">
    <property type="component" value="Unassembled WGS sequence"/>
</dbReference>
<evidence type="ECO:0000256" key="2">
    <source>
        <dbReference type="ARBA" id="ARBA00022692"/>
    </source>
</evidence>
<comment type="subcellular location">
    <subcellularLocation>
        <location evidence="1">Membrane</location>
        <topology evidence="1">Multi-pass membrane protein</topology>
    </subcellularLocation>
</comment>
<dbReference type="PROSITE" id="PS00211">
    <property type="entry name" value="ABC_TRANSPORTER_1"/>
    <property type="match status" value="1"/>
</dbReference>
<dbReference type="InterPro" id="IPR036640">
    <property type="entry name" value="ABC1_TM_sf"/>
</dbReference>
<dbReference type="PROSITE" id="PS50929">
    <property type="entry name" value="ABC_TM1F"/>
    <property type="match status" value="1"/>
</dbReference>
<keyword evidence="3" id="KW-0547">Nucleotide-binding</keyword>
<evidence type="ECO:0000256" key="3">
    <source>
        <dbReference type="ARBA" id="ARBA00022741"/>
    </source>
</evidence>
<evidence type="ECO:0000256" key="4">
    <source>
        <dbReference type="ARBA" id="ARBA00022840"/>
    </source>
</evidence>
<dbReference type="SUPFAM" id="SSF90123">
    <property type="entry name" value="ABC transporter transmembrane region"/>
    <property type="match status" value="1"/>
</dbReference>
<dbReference type="Pfam" id="PF00005">
    <property type="entry name" value="ABC_tran"/>
    <property type="match status" value="1"/>
</dbReference>
<evidence type="ECO:0000256" key="6">
    <source>
        <dbReference type="ARBA" id="ARBA00023136"/>
    </source>
</evidence>
<dbReference type="InterPro" id="IPR039421">
    <property type="entry name" value="Type_1_exporter"/>
</dbReference>
<feature type="domain" description="ABC transporter" evidence="9">
    <location>
        <begin position="746"/>
        <end position="983"/>
    </location>
</feature>
<dbReference type="SMART" id="SM00382">
    <property type="entry name" value="AAA"/>
    <property type="match status" value="1"/>
</dbReference>
<dbReference type="Pfam" id="PF00664">
    <property type="entry name" value="ABC_membrane"/>
    <property type="match status" value="1"/>
</dbReference>
<sequence>MKATLGVVNRRQEEWQRQLQSVDEKQAELAHIQWKLVRDQSSSLAKELAIVQTQLKDLKAESRRALVECERAFRENEAKLNEERGLRLAMFESLELRMKKVKADVEVEAQERSASDSEVLQKLKVLSDELSVRSREQQAQDLQLRRLREDLKVALEDLDALKQTVVQEMTERREGEDTLSSLLREVRESILKETQTRTSTEEAMKENFQQALGQEKADRTSDCALLRSAANNLQKDLGSLKEAMTQHKARQTEVDHSTSARFKELQRGMEEELQKRTAADQRLETSLKELGAGVESEVAARVGLAEEVDQAHLSCAQVYEASNPDFVREETETQGRMSWEQLEGERLAQDPDWPQGSCWVASYLRMHNTLVRRAAEIQSEGNQARDESHANAGLEAPSIRSSLKLLKEEVFSLCPMHFLISGILVSFLLTTLSFLIPWVQGRLVDVAVDAAKRYAQEPQSVDIGAELFEPIFFLSVLMFSSYFCEIIVGILFAICGHTTVTRLRIKLFRNLTEQEISFYDSHVSGELSSRLVNDSQALSSLTQFTTQTVLGAVVKFLGSLLAMFATHPKLALLATIITPINMLLVRRTGRTVGYYGVVQNHAMAKANAVAVEVLGSIRTVQSNVGERFEAEFFMERLNRYLRIIKATVYLETVLRFTQYGLSKVRNIVVLAVAMHQVITGELTIGGYTAFAQYVVLYEDGFKNLADIWINFKQTITATGKFIQLLLRRPDIPFDGGLRPIHCSGHLAIKGLSFAYAGRPDHQVLHSMRLEAKPGDVVALVGESGAGKTTLGRLLLRHYDPTAGSITLDGVDYRSLNIRWLRAQIGFVEQEPVLFDRSLCDNIAYGSAKGAPWKDIEDAAQRANAHSFISDLAKGYETHPGERAARISGGQKQRVAIARAIVRKPKVLVLDEATSALDSENESIVQQALDELMKGKTTFIIAHRLSTVVRSSKILVLEKGKVVEEGTHDELVANETSRSKVKNLVCEQGELAKQALDSARKQIQEQLDRERGAREVLQGKLQSSLEDQRLMALENGDKLEQQLRDLEQRFQEQLTLELRDMEAAQLRLSEETIRQLRDLRENFSESLAEERSSREAQNSSLEDHVDFLEGFFQDARDLFIQRGQRQRRGKIANSPRTRPLDALATDMLTPRRLADTRALQSIGGFE</sequence>
<keyword evidence="5 8" id="KW-1133">Transmembrane helix</keyword>
<keyword evidence="2 8" id="KW-0812">Transmembrane</keyword>
<dbReference type="AlphaFoldDB" id="A0AA36MIE7"/>
<evidence type="ECO:0000313" key="11">
    <source>
        <dbReference type="EMBL" id="CAJ1372826.1"/>
    </source>
</evidence>
<dbReference type="Gene3D" id="3.40.50.300">
    <property type="entry name" value="P-loop containing nucleotide triphosphate hydrolases"/>
    <property type="match status" value="1"/>
</dbReference>
<dbReference type="GO" id="GO:0016887">
    <property type="term" value="F:ATP hydrolysis activity"/>
    <property type="evidence" value="ECO:0007669"/>
    <property type="project" value="InterPro"/>
</dbReference>
<feature type="coiled-coil region" evidence="7">
    <location>
        <begin position="41"/>
        <end position="111"/>
    </location>
</feature>
<dbReference type="InterPro" id="IPR003593">
    <property type="entry name" value="AAA+_ATPase"/>
</dbReference>
<dbReference type="PROSITE" id="PS50893">
    <property type="entry name" value="ABC_TRANSPORTER_2"/>
    <property type="match status" value="1"/>
</dbReference>
<evidence type="ECO:0000256" key="8">
    <source>
        <dbReference type="SAM" id="Phobius"/>
    </source>
</evidence>
<feature type="transmembrane region" description="Helical" evidence="8">
    <location>
        <begin position="471"/>
        <end position="496"/>
    </location>
</feature>
<keyword evidence="6 8" id="KW-0472">Membrane</keyword>
<keyword evidence="4" id="KW-0067">ATP-binding</keyword>
<feature type="domain" description="ABC transmembrane type-1" evidence="10">
    <location>
        <begin position="422"/>
        <end position="713"/>
    </location>
</feature>
<feature type="transmembrane region" description="Helical" evidence="8">
    <location>
        <begin position="410"/>
        <end position="436"/>
    </location>
</feature>
<evidence type="ECO:0000256" key="5">
    <source>
        <dbReference type="ARBA" id="ARBA00022989"/>
    </source>
</evidence>
<evidence type="ECO:0000256" key="1">
    <source>
        <dbReference type="ARBA" id="ARBA00004141"/>
    </source>
</evidence>
<evidence type="ECO:0000259" key="9">
    <source>
        <dbReference type="PROSITE" id="PS50893"/>
    </source>
</evidence>